<dbReference type="PANTHER" id="PTHR43289">
    <property type="entry name" value="MITOGEN-ACTIVATED PROTEIN KINASE KINASE KINASE 20-RELATED"/>
    <property type="match status" value="1"/>
</dbReference>
<comment type="caution">
    <text evidence="12">The sequence shown here is derived from an EMBL/GenBank/DDBJ whole genome shotgun (WGS) entry which is preliminary data.</text>
</comment>
<dbReference type="InterPro" id="IPR000719">
    <property type="entry name" value="Prot_kinase_dom"/>
</dbReference>
<evidence type="ECO:0000313" key="13">
    <source>
        <dbReference type="Proteomes" id="UP000655208"/>
    </source>
</evidence>
<evidence type="ECO:0000256" key="1">
    <source>
        <dbReference type="ARBA" id="ARBA00012513"/>
    </source>
</evidence>
<comment type="catalytic activity">
    <reaction evidence="8">
        <text>L-seryl-[protein] + ATP = O-phospho-L-seryl-[protein] + ADP + H(+)</text>
        <dbReference type="Rhea" id="RHEA:17989"/>
        <dbReference type="Rhea" id="RHEA-COMP:9863"/>
        <dbReference type="Rhea" id="RHEA-COMP:11604"/>
        <dbReference type="ChEBI" id="CHEBI:15378"/>
        <dbReference type="ChEBI" id="CHEBI:29999"/>
        <dbReference type="ChEBI" id="CHEBI:30616"/>
        <dbReference type="ChEBI" id="CHEBI:83421"/>
        <dbReference type="ChEBI" id="CHEBI:456216"/>
        <dbReference type="EC" id="2.7.11.1"/>
    </reaction>
</comment>
<keyword evidence="10" id="KW-1133">Transmembrane helix</keyword>
<dbReference type="PROSITE" id="PS00108">
    <property type="entry name" value="PROTEIN_KINASE_ST"/>
    <property type="match status" value="1"/>
</dbReference>
<dbReference type="Proteomes" id="UP000655208">
    <property type="component" value="Unassembled WGS sequence"/>
</dbReference>
<name>A0A917WFJ1_9ACTN</name>
<evidence type="ECO:0000313" key="12">
    <source>
        <dbReference type="EMBL" id="GGM00150.1"/>
    </source>
</evidence>
<dbReference type="SMART" id="SM00220">
    <property type="entry name" value="S_TKc"/>
    <property type="match status" value="1"/>
</dbReference>
<sequence length="467" mass="47476">MTVALTPGLLLSDRYRLARRIAVGGMGDVWAADDTRLARRVAVKILRSELTSDPEFVDRFRSEARITASLNHPGIAAVYDYGEVASIAGGPRDTAYLVMELVSGEPLSAVLVRTPRLSVPRTLDVLEQSGRALQAAHARSLVHRDIKPGNLLITPAGQVKITDFGIAKVAHQVPVTRGGLVMGTAQYLSPEQAAGHEALPASDVYALGVVAYECLAGRRPFVAENPLAVAMAQVHDQPPPLPPDVPPPVAALVLRMLAKNPAARFRDGASLAAAVAAVRSGVTPAAAAVAVHDPRTGGLVPVPGPAGRAAGTPVRPLPGRGPAAAFGPAPEPLGPVGPVRPVVPGLPVVRPAPRRTGAAVVIALLILLAAAVAGILLVTTSRQDSGAPASGARPAAAPVAAPETSAGPGAATATRSPGDGSAGAGNPRTHWGVVSQVARTGGPVPGCPDRCARPGGGLDSDAHTDRR</sequence>
<keyword evidence="5 12" id="KW-0418">Kinase</keyword>
<organism evidence="12 13">
    <name type="scientific">Nakamurella endophytica</name>
    <dbReference type="NCBI Taxonomy" id="1748367"/>
    <lineage>
        <taxon>Bacteria</taxon>
        <taxon>Bacillati</taxon>
        <taxon>Actinomycetota</taxon>
        <taxon>Actinomycetes</taxon>
        <taxon>Nakamurellales</taxon>
        <taxon>Nakamurellaceae</taxon>
        <taxon>Nakamurella</taxon>
    </lineage>
</organism>
<evidence type="ECO:0000256" key="7">
    <source>
        <dbReference type="ARBA" id="ARBA00047899"/>
    </source>
</evidence>
<evidence type="ECO:0000256" key="3">
    <source>
        <dbReference type="ARBA" id="ARBA00022679"/>
    </source>
</evidence>
<keyword evidence="4" id="KW-0547">Nucleotide-binding</keyword>
<dbReference type="PROSITE" id="PS50011">
    <property type="entry name" value="PROTEIN_KINASE_DOM"/>
    <property type="match status" value="1"/>
</dbReference>
<keyword evidence="10" id="KW-0812">Transmembrane</keyword>
<reference evidence="12" key="1">
    <citation type="journal article" date="2014" name="Int. J. Syst. Evol. Microbiol.">
        <title>Complete genome sequence of Corynebacterium casei LMG S-19264T (=DSM 44701T), isolated from a smear-ripened cheese.</title>
        <authorList>
            <consortium name="US DOE Joint Genome Institute (JGI-PGF)"/>
            <person name="Walter F."/>
            <person name="Albersmeier A."/>
            <person name="Kalinowski J."/>
            <person name="Ruckert C."/>
        </authorList>
    </citation>
    <scope>NUCLEOTIDE SEQUENCE</scope>
    <source>
        <strain evidence="12">CGMCC 4.7308</strain>
    </source>
</reference>
<dbReference type="AlphaFoldDB" id="A0A917WFJ1"/>
<evidence type="ECO:0000256" key="8">
    <source>
        <dbReference type="ARBA" id="ARBA00048679"/>
    </source>
</evidence>
<keyword evidence="6" id="KW-0067">ATP-binding</keyword>
<evidence type="ECO:0000256" key="10">
    <source>
        <dbReference type="SAM" id="Phobius"/>
    </source>
</evidence>
<accession>A0A917WFJ1</accession>
<evidence type="ECO:0000256" key="4">
    <source>
        <dbReference type="ARBA" id="ARBA00022741"/>
    </source>
</evidence>
<dbReference type="PANTHER" id="PTHR43289:SF6">
    <property type="entry name" value="SERINE_THREONINE-PROTEIN KINASE NEKL-3"/>
    <property type="match status" value="1"/>
</dbReference>
<keyword evidence="10" id="KW-0472">Membrane</keyword>
<evidence type="ECO:0000256" key="6">
    <source>
        <dbReference type="ARBA" id="ARBA00022840"/>
    </source>
</evidence>
<dbReference type="FunFam" id="3.30.200.20:FF:000035">
    <property type="entry name" value="Serine/threonine protein kinase Stk1"/>
    <property type="match status" value="1"/>
</dbReference>
<dbReference type="GO" id="GO:0045717">
    <property type="term" value="P:negative regulation of fatty acid biosynthetic process"/>
    <property type="evidence" value="ECO:0007669"/>
    <property type="project" value="UniProtKB-ARBA"/>
</dbReference>
<dbReference type="Pfam" id="PF00069">
    <property type="entry name" value="Pkinase"/>
    <property type="match status" value="1"/>
</dbReference>
<keyword evidence="3" id="KW-0808">Transferase</keyword>
<evidence type="ECO:0000259" key="11">
    <source>
        <dbReference type="PROSITE" id="PS50011"/>
    </source>
</evidence>
<dbReference type="InterPro" id="IPR008271">
    <property type="entry name" value="Ser/Thr_kinase_AS"/>
</dbReference>
<comment type="catalytic activity">
    <reaction evidence="7">
        <text>L-threonyl-[protein] + ATP = O-phospho-L-threonyl-[protein] + ADP + H(+)</text>
        <dbReference type="Rhea" id="RHEA:46608"/>
        <dbReference type="Rhea" id="RHEA-COMP:11060"/>
        <dbReference type="Rhea" id="RHEA-COMP:11605"/>
        <dbReference type="ChEBI" id="CHEBI:15378"/>
        <dbReference type="ChEBI" id="CHEBI:30013"/>
        <dbReference type="ChEBI" id="CHEBI:30616"/>
        <dbReference type="ChEBI" id="CHEBI:61977"/>
        <dbReference type="ChEBI" id="CHEBI:456216"/>
        <dbReference type="EC" id="2.7.11.1"/>
    </reaction>
</comment>
<dbReference type="GO" id="GO:0004674">
    <property type="term" value="F:protein serine/threonine kinase activity"/>
    <property type="evidence" value="ECO:0007669"/>
    <property type="project" value="UniProtKB-KW"/>
</dbReference>
<reference evidence="12" key="2">
    <citation type="submission" date="2020-09" db="EMBL/GenBank/DDBJ databases">
        <authorList>
            <person name="Sun Q."/>
            <person name="Zhou Y."/>
        </authorList>
    </citation>
    <scope>NUCLEOTIDE SEQUENCE</scope>
    <source>
        <strain evidence="12">CGMCC 4.7308</strain>
    </source>
</reference>
<dbReference type="CDD" id="cd14014">
    <property type="entry name" value="STKc_PknB_like"/>
    <property type="match status" value="1"/>
</dbReference>
<dbReference type="EC" id="2.7.11.1" evidence="1"/>
<gene>
    <name evidence="12" type="primary">pknA</name>
    <name evidence="12" type="ORF">GCM10011594_20290</name>
</gene>
<keyword evidence="13" id="KW-1185">Reference proteome</keyword>
<dbReference type="GO" id="GO:0005524">
    <property type="term" value="F:ATP binding"/>
    <property type="evidence" value="ECO:0007669"/>
    <property type="project" value="UniProtKB-KW"/>
</dbReference>
<dbReference type="Gene3D" id="3.30.200.20">
    <property type="entry name" value="Phosphorylase Kinase, domain 1"/>
    <property type="match status" value="1"/>
</dbReference>
<proteinExistence type="predicted"/>
<protein>
    <recommendedName>
        <fullName evidence="1">non-specific serine/threonine protein kinase</fullName>
        <ecNumber evidence="1">2.7.11.1</ecNumber>
    </recommendedName>
</protein>
<dbReference type="FunFam" id="1.10.510.10:FF:000021">
    <property type="entry name" value="Serine/threonine protein kinase"/>
    <property type="match status" value="1"/>
</dbReference>
<feature type="compositionally biased region" description="Low complexity" evidence="9">
    <location>
        <begin position="385"/>
        <end position="407"/>
    </location>
</feature>
<dbReference type="InterPro" id="IPR011009">
    <property type="entry name" value="Kinase-like_dom_sf"/>
</dbReference>
<dbReference type="Gene3D" id="1.10.510.10">
    <property type="entry name" value="Transferase(Phosphotransferase) domain 1"/>
    <property type="match status" value="1"/>
</dbReference>
<dbReference type="EMBL" id="BMNA01000003">
    <property type="protein sequence ID" value="GGM00150.1"/>
    <property type="molecule type" value="Genomic_DNA"/>
</dbReference>
<feature type="transmembrane region" description="Helical" evidence="10">
    <location>
        <begin position="357"/>
        <end position="378"/>
    </location>
</feature>
<feature type="domain" description="Protein kinase" evidence="11">
    <location>
        <begin position="15"/>
        <end position="278"/>
    </location>
</feature>
<evidence type="ECO:0000256" key="5">
    <source>
        <dbReference type="ARBA" id="ARBA00022777"/>
    </source>
</evidence>
<evidence type="ECO:0000256" key="2">
    <source>
        <dbReference type="ARBA" id="ARBA00022527"/>
    </source>
</evidence>
<evidence type="ECO:0000256" key="9">
    <source>
        <dbReference type="SAM" id="MobiDB-lite"/>
    </source>
</evidence>
<feature type="region of interest" description="Disordered" evidence="9">
    <location>
        <begin position="383"/>
        <end position="467"/>
    </location>
</feature>
<dbReference type="SUPFAM" id="SSF56112">
    <property type="entry name" value="Protein kinase-like (PK-like)"/>
    <property type="match status" value="1"/>
</dbReference>
<keyword evidence="2" id="KW-0723">Serine/threonine-protein kinase</keyword>